<evidence type="ECO:0000256" key="6">
    <source>
        <dbReference type="PROSITE-ProRule" id="PRU01077"/>
    </source>
</evidence>
<organism evidence="10 11">
    <name type="scientific">Paragonimus skrjabini miyazakii</name>
    <dbReference type="NCBI Taxonomy" id="59628"/>
    <lineage>
        <taxon>Eukaryota</taxon>
        <taxon>Metazoa</taxon>
        <taxon>Spiralia</taxon>
        <taxon>Lophotrochozoa</taxon>
        <taxon>Platyhelminthes</taxon>
        <taxon>Trematoda</taxon>
        <taxon>Digenea</taxon>
        <taxon>Plagiorchiida</taxon>
        <taxon>Troglotremata</taxon>
        <taxon>Troglotrematidae</taxon>
        <taxon>Paragonimus</taxon>
    </lineage>
</organism>
<gene>
    <name evidence="10" type="ORF">EG68_06186</name>
</gene>
<dbReference type="Pfam" id="PF22699">
    <property type="entry name" value="GMIP-like_FCH"/>
    <property type="match status" value="1"/>
</dbReference>
<evidence type="ECO:0000256" key="7">
    <source>
        <dbReference type="SAM" id="Coils"/>
    </source>
</evidence>
<feature type="region of interest" description="Disordered" evidence="8">
    <location>
        <begin position="432"/>
        <end position="502"/>
    </location>
</feature>
<keyword evidence="3 6" id="KW-0175">Coiled coil</keyword>
<dbReference type="InterPro" id="IPR027267">
    <property type="entry name" value="AH/BAR_dom_sf"/>
</dbReference>
<protein>
    <recommendedName>
        <fullName evidence="9">F-BAR domain-containing protein</fullName>
    </recommendedName>
</protein>
<dbReference type="InterPro" id="IPR054713">
    <property type="entry name" value="GMIP/FCHO2-like_FCH"/>
</dbReference>
<comment type="caution">
    <text evidence="10">The sequence shown here is derived from an EMBL/GenBank/DDBJ whole genome shotgun (WGS) entry which is preliminary data.</text>
</comment>
<reference evidence="10" key="1">
    <citation type="submission" date="2019-07" db="EMBL/GenBank/DDBJ databases">
        <title>Annotation for the trematode Paragonimus miyazaki's.</title>
        <authorList>
            <person name="Choi Y.-J."/>
        </authorList>
    </citation>
    <scope>NUCLEOTIDE SEQUENCE</scope>
    <source>
        <strain evidence="10">Japan</strain>
    </source>
</reference>
<evidence type="ECO:0000313" key="10">
    <source>
        <dbReference type="EMBL" id="KAF7256937.1"/>
    </source>
</evidence>
<accession>A0A8S9Z1D4</accession>
<dbReference type="GO" id="GO:0005737">
    <property type="term" value="C:cytoplasm"/>
    <property type="evidence" value="ECO:0007669"/>
    <property type="project" value="TreeGrafter"/>
</dbReference>
<dbReference type="GO" id="GO:0005886">
    <property type="term" value="C:plasma membrane"/>
    <property type="evidence" value="ECO:0007669"/>
    <property type="project" value="TreeGrafter"/>
</dbReference>
<keyword evidence="11" id="KW-1185">Reference proteome</keyword>
<feature type="coiled-coil region" evidence="7">
    <location>
        <begin position="165"/>
        <end position="192"/>
    </location>
</feature>
<name>A0A8S9Z1D4_9TREM</name>
<dbReference type="AlphaFoldDB" id="A0A8S9Z1D4"/>
<dbReference type="InterPro" id="IPR031160">
    <property type="entry name" value="F_BAR_dom"/>
</dbReference>
<evidence type="ECO:0000256" key="4">
    <source>
        <dbReference type="ARBA" id="ARBA00023176"/>
    </source>
</evidence>
<comment type="similarity">
    <text evidence="1">Belongs to the FCHO family.</text>
</comment>
<dbReference type="InterPro" id="IPR001060">
    <property type="entry name" value="FCH_dom"/>
</dbReference>
<evidence type="ECO:0000313" key="11">
    <source>
        <dbReference type="Proteomes" id="UP000822476"/>
    </source>
</evidence>
<dbReference type="GO" id="GO:0005905">
    <property type="term" value="C:clathrin-coated pit"/>
    <property type="evidence" value="ECO:0007669"/>
    <property type="project" value="UniProtKB-KW"/>
</dbReference>
<dbReference type="OrthoDB" id="5593455at2759"/>
<keyword evidence="2" id="KW-0254">Endocytosis</keyword>
<feature type="domain" description="F-BAR" evidence="9">
    <location>
        <begin position="2"/>
        <end position="252"/>
    </location>
</feature>
<evidence type="ECO:0000256" key="5">
    <source>
        <dbReference type="ARBA" id="ARBA00037878"/>
    </source>
</evidence>
<evidence type="ECO:0000256" key="3">
    <source>
        <dbReference type="ARBA" id="ARBA00023054"/>
    </source>
</evidence>
<dbReference type="EMBL" id="JTDE01002752">
    <property type="protein sequence ID" value="KAF7256937.1"/>
    <property type="molecule type" value="Genomic_DNA"/>
</dbReference>
<evidence type="ECO:0000256" key="2">
    <source>
        <dbReference type="ARBA" id="ARBA00022583"/>
    </source>
</evidence>
<comment type="subcellular location">
    <subcellularLocation>
        <location evidence="5">Membrane</location>
        <location evidence="5">Coated pit</location>
    </subcellularLocation>
</comment>
<dbReference type="PANTHER" id="PTHR23065:SF15">
    <property type="entry name" value="AT02057P"/>
    <property type="match status" value="1"/>
</dbReference>
<dbReference type="PANTHER" id="PTHR23065">
    <property type="entry name" value="PROLINE-SERINE-THREONINE PHOSPHATASE INTERACTING PROTEIN 1"/>
    <property type="match status" value="1"/>
</dbReference>
<proteinExistence type="inferred from homology"/>
<dbReference type="Pfam" id="PF10291">
    <property type="entry name" value="muHD"/>
    <property type="match status" value="1"/>
</dbReference>
<dbReference type="GO" id="GO:0006897">
    <property type="term" value="P:endocytosis"/>
    <property type="evidence" value="ECO:0007669"/>
    <property type="project" value="UniProtKB-KW"/>
</dbReference>
<evidence type="ECO:0000256" key="8">
    <source>
        <dbReference type="SAM" id="MobiDB-lite"/>
    </source>
</evidence>
<feature type="region of interest" description="Disordered" evidence="8">
    <location>
        <begin position="320"/>
        <end position="345"/>
    </location>
</feature>
<feature type="compositionally biased region" description="Low complexity" evidence="8">
    <location>
        <begin position="491"/>
        <end position="502"/>
    </location>
</feature>
<dbReference type="InterPro" id="IPR018808">
    <property type="entry name" value="Muniscin_C"/>
</dbReference>
<dbReference type="PROSITE" id="PS51741">
    <property type="entry name" value="F_BAR"/>
    <property type="match status" value="1"/>
</dbReference>
<dbReference type="Proteomes" id="UP000822476">
    <property type="component" value="Unassembled WGS sequence"/>
</dbReference>
<evidence type="ECO:0000256" key="1">
    <source>
        <dbReference type="ARBA" id="ARBA00011064"/>
    </source>
</evidence>
<dbReference type="SMART" id="SM00055">
    <property type="entry name" value="FCH"/>
    <property type="match status" value="1"/>
</dbReference>
<dbReference type="SUPFAM" id="SSF103657">
    <property type="entry name" value="BAR/IMD domain-like"/>
    <property type="match status" value="1"/>
</dbReference>
<dbReference type="Gene3D" id="1.20.1270.60">
    <property type="entry name" value="Arfaptin homology (AH) domain/BAR domain"/>
    <property type="match status" value="1"/>
</dbReference>
<sequence length="1204" mass="130535">MMDSCLFAQHFWGDKHMGFDVLYQNLKLACRSTNDFAEFLRESFSVDDAYCKAISKLAKQAGSYNIASTFKPCWSIIRQFIEQIGQLHSTVTQDRQALLKDVQKYIEEQQKRYKSVKEGEVSTQEVVHAFQVTTVQLQKAKELYFCRHTEYQRMLRNESSSTRDQEKLEAKLKKSQDEYKYLIEKYNNLRNQFVGKMQTSCAQFQEIEVSHLDQMREFLHRYSSAWATGRQGLDKLLLQFEEYFAKMSTEQLLQLFVKERGTGSTVPQGISFEDAEVAAAFSTPNTDRSGAVNGAGMRALEALFGHEPRASSALAAVNTETKQNGQVSQSSLSDTNGDAGSLASASSVVTPTIVTSIPAVSAKRRDGFFRRRRNSLTNEPAVSGSASVTQTGSAVAVGLGPSSDTSGPTLLSTGSLSAFNIVAKRGIRRFGTPLSNGKGKFGSKRDLKSEGSTGEDWHTASPVELPKDEEGFSIPPTDPWTDTIGYEPSGRDQSSSDSGSDVDVVGRSFKGLKVKIRPVGDFAPSVSTLLSPKPTVPKSPSTRSHVPVLCDRRVSKSARSDHASTIGHSNLSLLACGSDSHTSGTKLIHRLPTAPALPPPPAPVPFSTSGTISQIARTEDGLPLQRLRDIASVATEPGTVRPRLLGSQTWGKTLSLDPSRTQRSFQTNLDPVFSDSTKSALESIVPTDSSSGLEFTESVTTIEQTNCSPSTCEKQSTVDSYPMDPRRCSSAVPESMRLERGSHTINKAGWLAFDSDFTNPPWNSCEPTSAPNAWSTRPSDAVSLAIEDKDTLERITPTQPELTVRVGNKFSRDNESVTSIPSLGSFAFPTASTAGTIVTPPRALLPAKPIPIAAAFTETWRVRFHNGGGSSFSTAASIIPPPLQAVSGTLTLAFPTMAVEQLVREPPAGPLILRLNNAIRFKNIQLTLEGSVISGCSADNTSTYGASTFPSADYVITIPGAALVQHFTNILSTFSRPAGDSSGANSSNYVKLDVLSYAVELNAIKKLQALTPPIHLCTYWRCERGATDFRLDYTSHWPSNDQATSRSIRGDLRISLNVDGGVSRMQSLPVGVWLPDVHRATWQIPFSQPSDNVSSRTASDSVTVCSGTVRAKFTLVSGPGRPQPVALQFVREDCLASGVRLAVEGPNYKLSLCKQRIIGDRYICDPPNHSAMLSLCPPPQAPVVGQQLSLASSPTTVPPRSDVP</sequence>
<keyword evidence="4" id="KW-0472">Membrane</keyword>
<keyword evidence="4" id="KW-0168">Coated pit</keyword>
<evidence type="ECO:0000259" key="9">
    <source>
        <dbReference type="PROSITE" id="PS51741"/>
    </source>
</evidence>